<keyword evidence="3 6" id="KW-0812">Transmembrane</keyword>
<evidence type="ECO:0000256" key="6">
    <source>
        <dbReference type="RuleBase" id="RU363076"/>
    </source>
</evidence>
<dbReference type="AlphaFoldDB" id="A0A1X6YG18"/>
<dbReference type="PROSITE" id="PS50895">
    <property type="entry name" value="SURF1"/>
    <property type="match status" value="1"/>
</dbReference>
<dbReference type="GO" id="GO:0005886">
    <property type="term" value="C:plasma membrane"/>
    <property type="evidence" value="ECO:0007669"/>
    <property type="project" value="UniProtKB-SubCell"/>
</dbReference>
<sequence>MHRILIPLLFGLIGAAVLISLGTWQMQRLAWKEEILTGIESRITAEPVALPESPNPDSDKYLPVIASGTLGMPEVHVLVSSKKRGAVYRVIQPFETEGRRILVDMGTIPLDEKHTARAQPEVTLTGNLHWPQEIDSYTPEADVADNIWFARDVLKMAETLQTEPILLVVRKTSQTVANLTPLPVDTVGIPNDHLEYAITWFSLSAIWLVMTGYFFWRMRHKPEGTET</sequence>
<name>A0A1X6YG18_9RHOB</name>
<evidence type="ECO:0000256" key="4">
    <source>
        <dbReference type="ARBA" id="ARBA00022989"/>
    </source>
</evidence>
<evidence type="ECO:0000256" key="2">
    <source>
        <dbReference type="ARBA" id="ARBA00007165"/>
    </source>
</evidence>
<evidence type="ECO:0000256" key="1">
    <source>
        <dbReference type="ARBA" id="ARBA00004370"/>
    </source>
</evidence>
<evidence type="ECO:0000313" key="8">
    <source>
        <dbReference type="Proteomes" id="UP000193061"/>
    </source>
</evidence>
<gene>
    <name evidence="7" type="ORF">ROA7450_00688</name>
</gene>
<evidence type="ECO:0000256" key="5">
    <source>
        <dbReference type="ARBA" id="ARBA00023136"/>
    </source>
</evidence>
<comment type="subcellular location">
    <subcellularLocation>
        <location evidence="6">Cell membrane</location>
        <topology evidence="6">Multi-pass membrane protein</topology>
    </subcellularLocation>
    <subcellularLocation>
        <location evidence="1">Membrane</location>
    </subcellularLocation>
</comment>
<dbReference type="RefSeq" id="WP_085804255.1">
    <property type="nucleotide sequence ID" value="NZ_FWFX01000002.1"/>
</dbReference>
<evidence type="ECO:0000256" key="3">
    <source>
        <dbReference type="ARBA" id="ARBA00022692"/>
    </source>
</evidence>
<dbReference type="PANTHER" id="PTHR23427:SF2">
    <property type="entry name" value="SURFEIT LOCUS PROTEIN 1"/>
    <property type="match status" value="1"/>
</dbReference>
<protein>
    <recommendedName>
        <fullName evidence="6">SURF1-like protein</fullName>
    </recommendedName>
</protein>
<evidence type="ECO:0000313" key="7">
    <source>
        <dbReference type="EMBL" id="SLN20383.1"/>
    </source>
</evidence>
<organism evidence="7 8">
    <name type="scientific">Roseovarius albus</name>
    <dbReference type="NCBI Taxonomy" id="1247867"/>
    <lineage>
        <taxon>Bacteria</taxon>
        <taxon>Pseudomonadati</taxon>
        <taxon>Pseudomonadota</taxon>
        <taxon>Alphaproteobacteria</taxon>
        <taxon>Rhodobacterales</taxon>
        <taxon>Roseobacteraceae</taxon>
        <taxon>Roseovarius</taxon>
    </lineage>
</organism>
<dbReference type="CDD" id="cd06662">
    <property type="entry name" value="SURF1"/>
    <property type="match status" value="1"/>
</dbReference>
<dbReference type="InterPro" id="IPR045214">
    <property type="entry name" value="Surf1/Surf4"/>
</dbReference>
<keyword evidence="8" id="KW-1185">Reference proteome</keyword>
<keyword evidence="5 6" id="KW-0472">Membrane</keyword>
<dbReference type="Pfam" id="PF02104">
    <property type="entry name" value="SURF1"/>
    <property type="match status" value="1"/>
</dbReference>
<dbReference type="PANTHER" id="PTHR23427">
    <property type="entry name" value="SURFEIT LOCUS PROTEIN"/>
    <property type="match status" value="1"/>
</dbReference>
<dbReference type="EMBL" id="FWFX01000002">
    <property type="protein sequence ID" value="SLN20383.1"/>
    <property type="molecule type" value="Genomic_DNA"/>
</dbReference>
<keyword evidence="4 6" id="KW-1133">Transmembrane helix</keyword>
<keyword evidence="6" id="KW-1003">Cell membrane</keyword>
<comment type="similarity">
    <text evidence="2 6">Belongs to the SURF1 family.</text>
</comment>
<proteinExistence type="inferred from homology"/>
<dbReference type="InterPro" id="IPR002994">
    <property type="entry name" value="Surf1/Shy1"/>
</dbReference>
<dbReference type="OrthoDB" id="6079986at2"/>
<reference evidence="7 8" key="1">
    <citation type="submission" date="2017-03" db="EMBL/GenBank/DDBJ databases">
        <authorList>
            <person name="Afonso C.L."/>
            <person name="Miller P.J."/>
            <person name="Scott M.A."/>
            <person name="Spackman E."/>
            <person name="Goraichik I."/>
            <person name="Dimitrov K.M."/>
            <person name="Suarez D.L."/>
            <person name="Swayne D.E."/>
        </authorList>
    </citation>
    <scope>NUCLEOTIDE SEQUENCE [LARGE SCALE GENOMIC DNA]</scope>
    <source>
        <strain evidence="7 8">CECT 7450</strain>
    </source>
</reference>
<feature type="transmembrane region" description="Helical" evidence="6">
    <location>
        <begin position="197"/>
        <end position="216"/>
    </location>
</feature>
<accession>A0A1X6YG18</accession>
<dbReference type="Proteomes" id="UP000193061">
    <property type="component" value="Unassembled WGS sequence"/>
</dbReference>
<comment type="caution">
    <text evidence="6">Lacks conserved residue(s) required for the propagation of feature annotation.</text>
</comment>